<name>A0AAQ3NM30_VIGMU</name>
<feature type="compositionally biased region" description="Polar residues" evidence="1">
    <location>
        <begin position="163"/>
        <end position="173"/>
    </location>
</feature>
<evidence type="ECO:0008006" key="6">
    <source>
        <dbReference type="Google" id="ProtNLM"/>
    </source>
</evidence>
<dbReference type="InterPro" id="IPR043502">
    <property type="entry name" value="DNA/RNA_pol_sf"/>
</dbReference>
<evidence type="ECO:0000256" key="1">
    <source>
        <dbReference type="SAM" id="MobiDB-lite"/>
    </source>
</evidence>
<protein>
    <recommendedName>
        <fullName evidence="6">Reverse transcriptase Ty1/copia-type domain-containing protein</fullName>
    </recommendedName>
</protein>
<dbReference type="SUPFAM" id="SSF56672">
    <property type="entry name" value="DNA/RNA polymerases"/>
    <property type="match status" value="1"/>
</dbReference>
<feature type="domain" description="Retroviral polymerase SH3-like" evidence="3">
    <location>
        <begin position="58"/>
        <end position="117"/>
    </location>
</feature>
<keyword evidence="5" id="KW-1185">Reference proteome</keyword>
<dbReference type="PANTHER" id="PTHR11439:SF455">
    <property type="entry name" value="RLK (RECEPTOR-LIKE PROTEIN KINASE) 8, PUTATIVE-RELATED"/>
    <property type="match status" value="1"/>
</dbReference>
<dbReference type="Pfam" id="PF25597">
    <property type="entry name" value="SH3_retrovirus"/>
    <property type="match status" value="1"/>
</dbReference>
<accession>A0AAQ3NM30</accession>
<evidence type="ECO:0000313" key="5">
    <source>
        <dbReference type="Proteomes" id="UP001374535"/>
    </source>
</evidence>
<reference evidence="4 5" key="1">
    <citation type="journal article" date="2023" name="Life. Sci Alliance">
        <title>Evolutionary insights into 3D genome organization and epigenetic landscape of Vigna mungo.</title>
        <authorList>
            <person name="Junaid A."/>
            <person name="Singh B."/>
            <person name="Bhatia S."/>
        </authorList>
    </citation>
    <scope>NUCLEOTIDE SEQUENCE [LARGE SCALE GENOMIC DNA]</scope>
    <source>
        <strain evidence="4">Urdbean</strain>
    </source>
</reference>
<dbReference type="Proteomes" id="UP001374535">
    <property type="component" value="Chromosome 5"/>
</dbReference>
<dbReference type="Pfam" id="PF07727">
    <property type="entry name" value="RVT_2"/>
    <property type="match status" value="1"/>
</dbReference>
<evidence type="ECO:0000313" key="4">
    <source>
        <dbReference type="EMBL" id="WVZ10748.1"/>
    </source>
</evidence>
<dbReference type="AlphaFoldDB" id="A0AAQ3NM30"/>
<dbReference type="InterPro" id="IPR012337">
    <property type="entry name" value="RNaseH-like_sf"/>
</dbReference>
<proteinExistence type="predicted"/>
<sequence>MSCPYTSQQNGRTERKHRHIIEFRLTLLAQAKMPLHYWWEVFSTTKGTDYISLKPFGCACYPCLKPYNQHKLQFHTTRCVFLGYSNSHKGYKCINSHGRIFTSRHVVFNEEHFPFHDGFLNTRSPLKTLTESPSTSFPLPIAGNSHIGEATPSDDNNPDVEQESVSPTGSAAINLSRDHTANDSSVALNLGRDQDTNDSTRNSPISHDIDPTETVAEAPQDLTEPSTIINTHWTKSKVGIHKPKQPYVGLAETCTDEKELENVTEALTRPQWKEAMDNEFQALMSNQTWVLVPYQGQENIIDSKCVFKTKYKADGTTESRKTRLVAKGFQQTAGLDYEETFSPVVKASTVRIILSIAVHLNWEVKQLDINNAFLNGYLKETMFMHQPEGFVDSTKPEYVCKLSKAIYGLKQAPRAWFDSLKNALLSWGFKNTKSDSSLFTLRGTYHITFLLIYVDDIIVTRNNTKFLESFIKQLNVVFSLKDLGPLHYFLGIEVQRDASGMYLKQSKYIGYILRKLKIEKASSCPTPMVTGKQFTAEGEKLKDPTVLRQTIGALQYLTNTRPDMAFSVNKLSQFMSSPTIDHWQGIKRILRYLQGTIQHCLHIKPSTDLDLTGFSDADWATSVDDRKSMAGQCVFLGETLVSWSSRKQKVVSRSSTKSEYKALADLAAEIA</sequence>
<organism evidence="4 5">
    <name type="scientific">Vigna mungo</name>
    <name type="common">Black gram</name>
    <name type="synonym">Phaseolus mungo</name>
    <dbReference type="NCBI Taxonomy" id="3915"/>
    <lineage>
        <taxon>Eukaryota</taxon>
        <taxon>Viridiplantae</taxon>
        <taxon>Streptophyta</taxon>
        <taxon>Embryophyta</taxon>
        <taxon>Tracheophyta</taxon>
        <taxon>Spermatophyta</taxon>
        <taxon>Magnoliopsida</taxon>
        <taxon>eudicotyledons</taxon>
        <taxon>Gunneridae</taxon>
        <taxon>Pentapetalae</taxon>
        <taxon>rosids</taxon>
        <taxon>fabids</taxon>
        <taxon>Fabales</taxon>
        <taxon>Fabaceae</taxon>
        <taxon>Papilionoideae</taxon>
        <taxon>50 kb inversion clade</taxon>
        <taxon>NPAAA clade</taxon>
        <taxon>indigoferoid/millettioid clade</taxon>
        <taxon>Phaseoleae</taxon>
        <taxon>Vigna</taxon>
    </lineage>
</organism>
<gene>
    <name evidence="4" type="ORF">V8G54_015278</name>
</gene>
<feature type="domain" description="Reverse transcriptase Ty1/copia-type" evidence="2">
    <location>
        <begin position="286"/>
        <end position="529"/>
    </location>
</feature>
<dbReference type="CDD" id="cd09272">
    <property type="entry name" value="RNase_HI_RT_Ty1"/>
    <property type="match status" value="1"/>
</dbReference>
<dbReference type="InterPro" id="IPR013103">
    <property type="entry name" value="RVT_2"/>
</dbReference>
<evidence type="ECO:0000259" key="2">
    <source>
        <dbReference type="Pfam" id="PF07727"/>
    </source>
</evidence>
<dbReference type="SUPFAM" id="SSF53098">
    <property type="entry name" value="Ribonuclease H-like"/>
    <property type="match status" value="1"/>
</dbReference>
<feature type="region of interest" description="Disordered" evidence="1">
    <location>
        <begin position="130"/>
        <end position="220"/>
    </location>
</feature>
<dbReference type="EMBL" id="CP144696">
    <property type="protein sequence ID" value="WVZ10748.1"/>
    <property type="molecule type" value="Genomic_DNA"/>
</dbReference>
<dbReference type="PANTHER" id="PTHR11439">
    <property type="entry name" value="GAG-POL-RELATED RETROTRANSPOSON"/>
    <property type="match status" value="1"/>
</dbReference>
<dbReference type="InterPro" id="IPR057670">
    <property type="entry name" value="SH3_retrovirus"/>
</dbReference>
<evidence type="ECO:0000259" key="3">
    <source>
        <dbReference type="Pfam" id="PF25597"/>
    </source>
</evidence>